<dbReference type="RefSeq" id="WP_046002958.1">
    <property type="nucleotide sequence ID" value="NZ_JXYA01000001.1"/>
</dbReference>
<proteinExistence type="predicted"/>
<evidence type="ECO:0008006" key="3">
    <source>
        <dbReference type="Google" id="ProtNLM"/>
    </source>
</evidence>
<dbReference type="AlphaFoldDB" id="A0A0F4R197"/>
<dbReference type="Proteomes" id="UP000033452">
    <property type="component" value="Unassembled WGS sequence"/>
</dbReference>
<gene>
    <name evidence="1" type="ORF">TW77_00230</name>
</gene>
<evidence type="ECO:0000313" key="2">
    <source>
        <dbReference type="Proteomes" id="UP000033452"/>
    </source>
</evidence>
<dbReference type="Pfam" id="PF12065">
    <property type="entry name" value="DUF3545"/>
    <property type="match status" value="1"/>
</dbReference>
<keyword evidence="2" id="KW-1185">Reference proteome</keyword>
<sequence length="63" mass="7451">MDSLDDFISTLESPAPKRRTSAKGKKRKWREIEALKDKQRLRKELEELDIFADSIDLDELDFI</sequence>
<accession>A0A0F4R197</accession>
<comment type="caution">
    <text evidence="1">The sequence shown here is derived from an EMBL/GenBank/DDBJ whole genome shotgun (WGS) entry which is preliminary data.</text>
</comment>
<protein>
    <recommendedName>
        <fullName evidence="3">DUF3545 domain-containing protein</fullName>
    </recommendedName>
</protein>
<dbReference type="InterPro" id="IPR021932">
    <property type="entry name" value="DUF3545"/>
</dbReference>
<reference evidence="1 2" key="1">
    <citation type="journal article" date="2015" name="BMC Genomics">
        <title>Genome mining reveals unlocked bioactive potential of marine Gram-negative bacteria.</title>
        <authorList>
            <person name="Machado H."/>
            <person name="Sonnenschein E.C."/>
            <person name="Melchiorsen J."/>
            <person name="Gram L."/>
        </authorList>
    </citation>
    <scope>NUCLEOTIDE SEQUENCE [LARGE SCALE GENOMIC DNA]</scope>
    <source>
        <strain evidence="1 2">S2471</strain>
    </source>
</reference>
<dbReference type="EMBL" id="JXYA01000001">
    <property type="protein sequence ID" value="KJZ13364.1"/>
    <property type="molecule type" value="Genomic_DNA"/>
</dbReference>
<dbReference type="OrthoDB" id="5918741at2"/>
<organism evidence="1 2">
    <name type="scientific">Pseudoalteromonas rubra</name>
    <dbReference type="NCBI Taxonomy" id="43658"/>
    <lineage>
        <taxon>Bacteria</taxon>
        <taxon>Pseudomonadati</taxon>
        <taxon>Pseudomonadota</taxon>
        <taxon>Gammaproteobacteria</taxon>
        <taxon>Alteromonadales</taxon>
        <taxon>Pseudoalteromonadaceae</taxon>
        <taxon>Pseudoalteromonas</taxon>
    </lineage>
</organism>
<name>A0A0F4R197_9GAMM</name>
<dbReference type="PATRIC" id="fig|43658.5.peg.46"/>
<evidence type="ECO:0000313" key="1">
    <source>
        <dbReference type="EMBL" id="KJZ13364.1"/>
    </source>
</evidence>